<dbReference type="Proteomes" id="UP000499080">
    <property type="component" value="Unassembled WGS sequence"/>
</dbReference>
<evidence type="ECO:0000313" key="2">
    <source>
        <dbReference type="Proteomes" id="UP000499080"/>
    </source>
</evidence>
<comment type="caution">
    <text evidence="1">The sequence shown here is derived from an EMBL/GenBank/DDBJ whole genome shotgun (WGS) entry which is preliminary data.</text>
</comment>
<proteinExistence type="predicted"/>
<dbReference type="EMBL" id="BGPR01077255">
    <property type="protein sequence ID" value="GBL64801.1"/>
    <property type="molecule type" value="Genomic_DNA"/>
</dbReference>
<keyword evidence="2" id="KW-1185">Reference proteome</keyword>
<gene>
    <name evidence="1" type="ORF">AVEN_50092_1</name>
</gene>
<protein>
    <submittedName>
        <fullName evidence="1">Uncharacterized protein</fullName>
    </submittedName>
</protein>
<evidence type="ECO:0000313" key="1">
    <source>
        <dbReference type="EMBL" id="GBL64801.1"/>
    </source>
</evidence>
<sequence>MTSTQIGKAVATLASVFPIQAPKKEVIMSKKLQKQMKQIWSHFSGLNIDVDRIESNSENSESQTNVEAILEQLQHQMNGVKT</sequence>
<organism evidence="1 2">
    <name type="scientific">Araneus ventricosus</name>
    <name type="common">Orbweaver spider</name>
    <name type="synonym">Epeira ventricosa</name>
    <dbReference type="NCBI Taxonomy" id="182803"/>
    <lineage>
        <taxon>Eukaryota</taxon>
        <taxon>Metazoa</taxon>
        <taxon>Ecdysozoa</taxon>
        <taxon>Arthropoda</taxon>
        <taxon>Chelicerata</taxon>
        <taxon>Arachnida</taxon>
        <taxon>Araneae</taxon>
        <taxon>Araneomorphae</taxon>
        <taxon>Entelegynae</taxon>
        <taxon>Araneoidea</taxon>
        <taxon>Araneidae</taxon>
        <taxon>Araneus</taxon>
    </lineage>
</organism>
<reference evidence="1 2" key="1">
    <citation type="journal article" date="2019" name="Sci. Rep.">
        <title>Orb-weaving spider Araneus ventricosus genome elucidates the spidroin gene catalogue.</title>
        <authorList>
            <person name="Kono N."/>
            <person name="Nakamura H."/>
            <person name="Ohtoshi R."/>
            <person name="Moran D.A.P."/>
            <person name="Shinohara A."/>
            <person name="Yoshida Y."/>
            <person name="Fujiwara M."/>
            <person name="Mori M."/>
            <person name="Tomita M."/>
            <person name="Arakawa K."/>
        </authorList>
    </citation>
    <scope>NUCLEOTIDE SEQUENCE [LARGE SCALE GENOMIC DNA]</scope>
</reference>
<dbReference type="AlphaFoldDB" id="A0A4Y1ZSA1"/>
<accession>A0A4Y1ZSA1</accession>
<name>A0A4Y1ZSA1_ARAVE</name>
<feature type="non-terminal residue" evidence="1">
    <location>
        <position position="82"/>
    </location>
</feature>